<dbReference type="SUPFAM" id="SSF53850">
    <property type="entry name" value="Periplasmic binding protein-like II"/>
    <property type="match status" value="1"/>
</dbReference>
<dbReference type="PANTHER" id="PTHR30118">
    <property type="entry name" value="HTH-TYPE TRANSCRIPTIONAL REGULATOR LEUO-RELATED"/>
    <property type="match status" value="1"/>
</dbReference>
<name>A0ABY4XA45_9SPHN</name>
<dbReference type="Gene3D" id="1.10.10.10">
    <property type="entry name" value="Winged helix-like DNA-binding domain superfamily/Winged helix DNA-binding domain"/>
    <property type="match status" value="1"/>
</dbReference>
<evidence type="ECO:0000313" key="6">
    <source>
        <dbReference type="EMBL" id="USI73556.1"/>
    </source>
</evidence>
<dbReference type="PANTHER" id="PTHR30118:SF15">
    <property type="entry name" value="TRANSCRIPTIONAL REGULATORY PROTEIN"/>
    <property type="match status" value="1"/>
</dbReference>
<evidence type="ECO:0000256" key="1">
    <source>
        <dbReference type="ARBA" id="ARBA00009437"/>
    </source>
</evidence>
<keyword evidence="4" id="KW-0804">Transcription</keyword>
<evidence type="ECO:0000313" key="7">
    <source>
        <dbReference type="Proteomes" id="UP001056937"/>
    </source>
</evidence>
<dbReference type="EMBL" id="CP084930">
    <property type="protein sequence ID" value="USI73556.1"/>
    <property type="molecule type" value="Genomic_DNA"/>
</dbReference>
<dbReference type="Proteomes" id="UP001056937">
    <property type="component" value="Chromosome 1"/>
</dbReference>
<protein>
    <submittedName>
        <fullName evidence="6">LysR family transcriptional regulator</fullName>
    </submittedName>
</protein>
<reference evidence="6" key="1">
    <citation type="journal article" date="2022" name="Toxins">
        <title>Genomic Analysis of Sphingopyxis sp. USTB-05 for Biodegrading Cyanobacterial Hepatotoxins.</title>
        <authorList>
            <person name="Liu C."/>
            <person name="Xu Q."/>
            <person name="Zhao Z."/>
            <person name="Zhang H."/>
            <person name="Liu X."/>
            <person name="Yin C."/>
            <person name="Liu Y."/>
            <person name="Yan H."/>
        </authorList>
    </citation>
    <scope>NUCLEOTIDE SEQUENCE</scope>
    <source>
        <strain evidence="6">NBD5</strain>
    </source>
</reference>
<organism evidence="6 7">
    <name type="scientific">Sphingomonas morindae</name>
    <dbReference type="NCBI Taxonomy" id="1541170"/>
    <lineage>
        <taxon>Bacteria</taxon>
        <taxon>Pseudomonadati</taxon>
        <taxon>Pseudomonadota</taxon>
        <taxon>Alphaproteobacteria</taxon>
        <taxon>Sphingomonadales</taxon>
        <taxon>Sphingomonadaceae</taxon>
        <taxon>Sphingomonas</taxon>
    </lineage>
</organism>
<feature type="domain" description="HTH lysR-type" evidence="5">
    <location>
        <begin position="18"/>
        <end position="75"/>
    </location>
</feature>
<dbReference type="SUPFAM" id="SSF46785">
    <property type="entry name" value="Winged helix' DNA-binding domain"/>
    <property type="match status" value="1"/>
</dbReference>
<keyword evidence="3" id="KW-0238">DNA-binding</keyword>
<dbReference type="RefSeq" id="WP_252167365.1">
    <property type="nucleotide sequence ID" value="NZ_CP084930.1"/>
</dbReference>
<dbReference type="InterPro" id="IPR000847">
    <property type="entry name" value="LysR_HTH_N"/>
</dbReference>
<dbReference type="InterPro" id="IPR036388">
    <property type="entry name" value="WH-like_DNA-bd_sf"/>
</dbReference>
<accession>A0ABY4XA45</accession>
<evidence type="ECO:0000256" key="4">
    <source>
        <dbReference type="ARBA" id="ARBA00023163"/>
    </source>
</evidence>
<dbReference type="InterPro" id="IPR050389">
    <property type="entry name" value="LysR-type_TF"/>
</dbReference>
<dbReference type="PRINTS" id="PR00039">
    <property type="entry name" value="HTHLYSR"/>
</dbReference>
<evidence type="ECO:0000256" key="2">
    <source>
        <dbReference type="ARBA" id="ARBA00023015"/>
    </source>
</evidence>
<keyword evidence="7" id="KW-1185">Reference proteome</keyword>
<sequence>MKSKLLPVVIERMDTRNLDLGLLVTLEALLAEGNVTRAARRLNLSQPALSARLARLRDALGDPLLIPAQRGMVLTQRAVELQQPLHEALERVRRVVADGMPSDPATMQATLVIAASDYVQYALLTRFSVALRTEAPRVRVAWRALDVLALATQLERGEIDLALASPDHAPAAMRQRQLFQEGYAVIARRGHPAVQGHLSLDVFCALEHVVVSPQGGGFSGPADAALEAVGRRRTVALSTSGFLIVPEVVSRSDMIALIPRRIADGWSDRVQVVEPPLTIPGFTIAGIWHDRTTNHPAQRWLRERLKMLAAEG</sequence>
<proteinExistence type="inferred from homology"/>
<comment type="similarity">
    <text evidence="1">Belongs to the LysR transcriptional regulatory family.</text>
</comment>
<dbReference type="Pfam" id="PF00126">
    <property type="entry name" value="HTH_1"/>
    <property type="match status" value="1"/>
</dbReference>
<keyword evidence="2" id="KW-0805">Transcription regulation</keyword>
<dbReference type="InterPro" id="IPR036390">
    <property type="entry name" value="WH_DNA-bd_sf"/>
</dbReference>
<gene>
    <name evidence="6" type="ORF">LHA26_03485</name>
</gene>
<dbReference type="PROSITE" id="PS50931">
    <property type="entry name" value="HTH_LYSR"/>
    <property type="match status" value="1"/>
</dbReference>
<evidence type="ECO:0000256" key="3">
    <source>
        <dbReference type="ARBA" id="ARBA00023125"/>
    </source>
</evidence>
<dbReference type="Pfam" id="PF03466">
    <property type="entry name" value="LysR_substrate"/>
    <property type="match status" value="1"/>
</dbReference>
<evidence type="ECO:0000259" key="5">
    <source>
        <dbReference type="PROSITE" id="PS50931"/>
    </source>
</evidence>
<dbReference type="Gene3D" id="3.40.190.10">
    <property type="entry name" value="Periplasmic binding protein-like II"/>
    <property type="match status" value="2"/>
</dbReference>
<dbReference type="InterPro" id="IPR005119">
    <property type="entry name" value="LysR_subst-bd"/>
</dbReference>